<dbReference type="PANTHER" id="PTHR12471">
    <property type="entry name" value="VACUOLAR ATP SYNTHASE SUBUNIT S1"/>
    <property type="match status" value="1"/>
</dbReference>
<evidence type="ECO:0000256" key="1">
    <source>
        <dbReference type="SAM" id="SignalP"/>
    </source>
</evidence>
<organism evidence="2 3">
    <name type="scientific">Thamnophis sirtalis</name>
    <dbReference type="NCBI Taxonomy" id="35019"/>
    <lineage>
        <taxon>Eukaryota</taxon>
        <taxon>Metazoa</taxon>
        <taxon>Chordata</taxon>
        <taxon>Craniata</taxon>
        <taxon>Vertebrata</taxon>
        <taxon>Euteleostomi</taxon>
        <taxon>Lepidosauria</taxon>
        <taxon>Squamata</taxon>
        <taxon>Bifurcata</taxon>
        <taxon>Unidentata</taxon>
        <taxon>Episquamata</taxon>
        <taxon>Toxicofera</taxon>
        <taxon>Serpentes</taxon>
        <taxon>Colubroidea</taxon>
        <taxon>Colubridae</taxon>
        <taxon>Natricinae</taxon>
        <taxon>Thamnophis</taxon>
    </lineage>
</organism>
<gene>
    <name evidence="3" type="primary">LOC106548977</name>
</gene>
<evidence type="ECO:0000313" key="2">
    <source>
        <dbReference type="Proteomes" id="UP000504617"/>
    </source>
</evidence>
<dbReference type="PANTHER" id="PTHR12471:SF6">
    <property type="entry name" value="ATPASE H+ TRANSPORTING ACCESSORY PROTEIN 1"/>
    <property type="match status" value="1"/>
</dbReference>
<evidence type="ECO:0000313" key="3">
    <source>
        <dbReference type="RefSeq" id="XP_013921952.1"/>
    </source>
</evidence>
<protein>
    <submittedName>
        <fullName evidence="3">V-type proton ATPase subunit S1-like</fullName>
    </submittedName>
</protein>
<feature type="chain" id="PRO_5026965482" evidence="1">
    <location>
        <begin position="26"/>
        <end position="117"/>
    </location>
</feature>
<reference evidence="3" key="1">
    <citation type="submission" date="2025-08" db="UniProtKB">
        <authorList>
            <consortium name="RefSeq"/>
        </authorList>
    </citation>
    <scope>IDENTIFICATION</scope>
    <source>
        <tissue evidence="3">Skeletal muscle</tissue>
    </source>
</reference>
<dbReference type="GO" id="GO:0030641">
    <property type="term" value="P:regulation of cellular pH"/>
    <property type="evidence" value="ECO:0007669"/>
    <property type="project" value="TreeGrafter"/>
</dbReference>
<dbReference type="GO" id="GO:0033176">
    <property type="term" value="C:proton-transporting V-type ATPase complex"/>
    <property type="evidence" value="ECO:0007669"/>
    <property type="project" value="TreeGrafter"/>
</dbReference>
<feature type="signal peptide" evidence="1">
    <location>
        <begin position="1"/>
        <end position="25"/>
    </location>
</feature>
<dbReference type="AlphaFoldDB" id="A0A6I9YCT9"/>
<dbReference type="KEGG" id="tsr:106548977"/>
<dbReference type="InterPro" id="IPR008388">
    <property type="entry name" value="Ac45_acc_su"/>
</dbReference>
<sequence length="117" mass="13184">MARGSAVSWRQLLYAFLVLCKETLSLDHVPMLLWSTDSSLHGLAKTLHEGHIMSMDKLYLLLKDTVLGPEPTNIVLFLQDRLSVEYFTQYNNFSGNESLFHNVQASITIPSGISLPF</sequence>
<proteinExistence type="predicted"/>
<name>A0A6I9YCT9_9SAUR</name>
<dbReference type="GO" id="GO:0001671">
    <property type="term" value="F:ATPase activator activity"/>
    <property type="evidence" value="ECO:0007669"/>
    <property type="project" value="TreeGrafter"/>
</dbReference>
<dbReference type="OrthoDB" id="9985059at2759"/>
<dbReference type="GeneID" id="106548977"/>
<accession>A0A6I9YCT9</accession>
<keyword evidence="2" id="KW-1185">Reference proteome</keyword>
<keyword evidence="1" id="KW-0732">Signal</keyword>
<dbReference type="RefSeq" id="XP_013921952.1">
    <property type="nucleotide sequence ID" value="XM_014066477.1"/>
</dbReference>
<dbReference type="Proteomes" id="UP000504617">
    <property type="component" value="Unplaced"/>
</dbReference>